<reference evidence="1" key="1">
    <citation type="journal article" date="2020" name="mSystems">
        <title>Genome- and Community-Level Interaction Insights into Carbon Utilization and Element Cycling Functions of Hydrothermarchaeota in Hydrothermal Sediment.</title>
        <authorList>
            <person name="Zhou Z."/>
            <person name="Liu Y."/>
            <person name="Xu W."/>
            <person name="Pan J."/>
            <person name="Luo Z.H."/>
            <person name="Li M."/>
        </authorList>
    </citation>
    <scope>NUCLEOTIDE SEQUENCE [LARGE SCALE GENOMIC DNA]</scope>
    <source>
        <strain evidence="1">SpSt-1181</strain>
    </source>
</reference>
<accession>A0A831WPR5</accession>
<name>A0A831WPR5_PROAE</name>
<sequence>MVITLFTSVVVILFINAPTPLKSWKKPLGAAALMLLLLSVWFVSTPRRPSSPSDGTTPESTWRRTGMMADVMVSGIGIDPPVPDRSRPFSVSVVTQNRGIIESGLYTIRLVLAGPDRQTVLDTAITGNPPLESARTRAALSLPLVPLGKPGTYTLSVQLEPEGFDDE</sequence>
<comment type="caution">
    <text evidence="1">The sequence shown here is derived from an EMBL/GenBank/DDBJ whole genome shotgun (WGS) entry which is preliminary data.</text>
</comment>
<dbReference type="Proteomes" id="UP000886335">
    <property type="component" value="Unassembled WGS sequence"/>
</dbReference>
<evidence type="ECO:0000313" key="1">
    <source>
        <dbReference type="EMBL" id="HED31792.1"/>
    </source>
</evidence>
<protein>
    <submittedName>
        <fullName evidence="1">Uncharacterized protein</fullName>
    </submittedName>
</protein>
<dbReference type="EMBL" id="DSBW01000197">
    <property type="protein sequence ID" value="HED31792.1"/>
    <property type="molecule type" value="Genomic_DNA"/>
</dbReference>
<gene>
    <name evidence="1" type="ORF">ENN50_08990</name>
</gene>
<dbReference type="AlphaFoldDB" id="A0A831WPR5"/>
<organism evidence="1">
    <name type="scientific">Prosthecochloris aestuarii</name>
    <dbReference type="NCBI Taxonomy" id="1102"/>
    <lineage>
        <taxon>Bacteria</taxon>
        <taxon>Pseudomonadati</taxon>
        <taxon>Chlorobiota</taxon>
        <taxon>Chlorobiia</taxon>
        <taxon>Chlorobiales</taxon>
        <taxon>Chlorobiaceae</taxon>
        <taxon>Prosthecochloris</taxon>
    </lineage>
</organism>
<proteinExistence type="predicted"/>